<dbReference type="InterPro" id="IPR000120">
    <property type="entry name" value="Amidase"/>
</dbReference>
<dbReference type="Pfam" id="PF01425">
    <property type="entry name" value="Amidase"/>
    <property type="match status" value="1"/>
</dbReference>
<dbReference type="Gene3D" id="3.90.1300.10">
    <property type="entry name" value="Amidase signature (AS) domain"/>
    <property type="match status" value="1"/>
</dbReference>
<dbReference type="AlphaFoldDB" id="A0AA35RXY9"/>
<dbReference type="Proteomes" id="UP001174909">
    <property type="component" value="Unassembled WGS sequence"/>
</dbReference>
<dbReference type="InterPro" id="IPR023631">
    <property type="entry name" value="Amidase_dom"/>
</dbReference>
<gene>
    <name evidence="2" type="ORF">GBAR_LOCUS11881</name>
</gene>
<sequence length="155" mass="16766">MWIARRIMLTGCGPRATTTTGARARALESASLVPAWAYLRAQRARELIRRELMAALDKYDIIILPTGPVAAPTIEASTGRPGGYYQGRLDLGRRRYTSPAALAGLPALSIPSGFSDAGLPIGMQIIGRAFDEATLFRVGQAYETATEWHTQHPAV</sequence>
<evidence type="ECO:0000313" key="3">
    <source>
        <dbReference type="Proteomes" id="UP001174909"/>
    </source>
</evidence>
<dbReference type="GO" id="GO:0003824">
    <property type="term" value="F:catalytic activity"/>
    <property type="evidence" value="ECO:0007669"/>
    <property type="project" value="InterPro"/>
</dbReference>
<feature type="domain" description="Amidase" evidence="1">
    <location>
        <begin position="30"/>
        <end position="135"/>
    </location>
</feature>
<dbReference type="SUPFAM" id="SSF75304">
    <property type="entry name" value="Amidase signature (AS) enzymes"/>
    <property type="match status" value="1"/>
</dbReference>
<dbReference type="PANTHER" id="PTHR11895:SF7">
    <property type="entry name" value="GLUTAMYL-TRNA(GLN) AMIDOTRANSFERASE SUBUNIT A, MITOCHONDRIAL"/>
    <property type="match status" value="1"/>
</dbReference>
<dbReference type="EMBL" id="CASHTH010001778">
    <property type="protein sequence ID" value="CAI8019830.1"/>
    <property type="molecule type" value="Genomic_DNA"/>
</dbReference>
<evidence type="ECO:0000259" key="1">
    <source>
        <dbReference type="Pfam" id="PF01425"/>
    </source>
</evidence>
<name>A0AA35RXY9_GEOBA</name>
<dbReference type="PANTHER" id="PTHR11895">
    <property type="entry name" value="TRANSAMIDASE"/>
    <property type="match status" value="1"/>
</dbReference>
<dbReference type="InterPro" id="IPR036928">
    <property type="entry name" value="AS_sf"/>
</dbReference>
<accession>A0AA35RXY9</accession>
<reference evidence="2" key="1">
    <citation type="submission" date="2023-03" db="EMBL/GenBank/DDBJ databases">
        <authorList>
            <person name="Steffen K."/>
            <person name="Cardenas P."/>
        </authorList>
    </citation>
    <scope>NUCLEOTIDE SEQUENCE</scope>
</reference>
<protein>
    <submittedName>
        <fullName evidence="2">Glutamyl-tRNA(Gln) amidotransferase subunit A</fullName>
    </submittedName>
</protein>
<comment type="caution">
    <text evidence="2">The sequence shown here is derived from an EMBL/GenBank/DDBJ whole genome shotgun (WGS) entry which is preliminary data.</text>
</comment>
<evidence type="ECO:0000313" key="2">
    <source>
        <dbReference type="EMBL" id="CAI8019830.1"/>
    </source>
</evidence>
<organism evidence="2 3">
    <name type="scientific">Geodia barretti</name>
    <name type="common">Barrett's horny sponge</name>
    <dbReference type="NCBI Taxonomy" id="519541"/>
    <lineage>
        <taxon>Eukaryota</taxon>
        <taxon>Metazoa</taxon>
        <taxon>Porifera</taxon>
        <taxon>Demospongiae</taxon>
        <taxon>Heteroscleromorpha</taxon>
        <taxon>Tetractinellida</taxon>
        <taxon>Astrophorina</taxon>
        <taxon>Geodiidae</taxon>
        <taxon>Geodia</taxon>
    </lineage>
</organism>
<keyword evidence="3" id="KW-1185">Reference proteome</keyword>
<proteinExistence type="predicted"/>